<sequence>MTASISGHWPCGRRSWKRSYACPTGLLWHTYTGSCVLYN</sequence>
<accession>J9GN43</accession>
<proteinExistence type="predicted"/>
<organism evidence="1">
    <name type="scientific">gut metagenome</name>
    <dbReference type="NCBI Taxonomy" id="749906"/>
    <lineage>
        <taxon>unclassified sequences</taxon>
        <taxon>metagenomes</taxon>
        <taxon>organismal metagenomes</taxon>
    </lineage>
</organism>
<evidence type="ECO:0000313" key="1">
    <source>
        <dbReference type="EMBL" id="EJX09487.1"/>
    </source>
</evidence>
<protein>
    <submittedName>
        <fullName evidence="1">Uncharacterized protein</fullName>
    </submittedName>
</protein>
<reference evidence="1" key="1">
    <citation type="journal article" date="2012" name="PLoS ONE">
        <title>Gene sets for utilization of primary and secondary nutrition supplies in the distal gut of endangered iberian lynx.</title>
        <authorList>
            <person name="Alcaide M."/>
            <person name="Messina E."/>
            <person name="Richter M."/>
            <person name="Bargiela R."/>
            <person name="Peplies J."/>
            <person name="Huws S.A."/>
            <person name="Newbold C.J."/>
            <person name="Golyshin P.N."/>
            <person name="Simon M.A."/>
            <person name="Lopez G."/>
            <person name="Yakimov M.M."/>
            <person name="Ferrer M."/>
        </authorList>
    </citation>
    <scope>NUCLEOTIDE SEQUENCE</scope>
</reference>
<name>J9GN43_9ZZZZ</name>
<dbReference type="AlphaFoldDB" id="J9GN43"/>
<comment type="caution">
    <text evidence="1">The sequence shown here is derived from an EMBL/GenBank/DDBJ whole genome shotgun (WGS) entry which is preliminary data.</text>
</comment>
<dbReference type="EMBL" id="AMCI01000381">
    <property type="protein sequence ID" value="EJX09487.1"/>
    <property type="molecule type" value="Genomic_DNA"/>
</dbReference>
<gene>
    <name evidence="1" type="ORF">EVA_02399</name>
</gene>